<accession>M1ZQR8</accession>
<reference evidence="2 3" key="1">
    <citation type="submission" date="2012-10" db="EMBL/GenBank/DDBJ databases">
        <authorList>
            <person name="Strain E.A."/>
            <person name="Brown E."/>
            <person name="Allard M.W."/>
            <person name="Gonzalez-Escalona N."/>
            <person name="Timme R."/>
        </authorList>
    </citation>
    <scope>NUCLEOTIDE SEQUENCE [LARGE SCALE GENOMIC DNA]</scope>
    <source>
        <strain evidence="2 3">CFSAN001627</strain>
    </source>
</reference>
<sequence>MCKKYPDKNTAVKVLEQSEKLNPGQWKQHPEFVALACKNIAKHCTDMDSDKAYVLGLLHDIGRRVGVVSERHMIAGYQYCMEQGWDEVAKICVTHSFIIQDIHSAIGRWDVTKEEYELTKNIINSAIYDDYDLLVQLSDALALSTGFCLLEKR</sequence>
<dbReference type="Pfam" id="PF08668">
    <property type="entry name" value="HDOD"/>
    <property type="match status" value="1"/>
</dbReference>
<dbReference type="SMART" id="SM00471">
    <property type="entry name" value="HDc"/>
    <property type="match status" value="1"/>
</dbReference>
<evidence type="ECO:0000313" key="3">
    <source>
        <dbReference type="Proteomes" id="UP000011944"/>
    </source>
</evidence>
<reference evidence="2 3" key="2">
    <citation type="submission" date="2013-03" db="EMBL/GenBank/DDBJ databases">
        <title>Diversity in Clostridium botulinum.</title>
        <authorList>
            <person name="Timme R.E."/>
            <person name="Allard M."/>
            <person name="Luo Y."/>
            <person name="Strain E."/>
            <person name="Gonzalez-Escalona N."/>
            <person name="Brown E."/>
        </authorList>
    </citation>
    <scope>NUCLEOTIDE SEQUENCE [LARGE SCALE GENOMIC DNA]</scope>
    <source>
        <strain evidence="2 3">CFSAN001627</strain>
    </source>
</reference>
<dbReference type="SUPFAM" id="SSF109604">
    <property type="entry name" value="HD-domain/PDEase-like"/>
    <property type="match status" value="1"/>
</dbReference>
<feature type="non-terminal residue" evidence="2">
    <location>
        <position position="153"/>
    </location>
</feature>
<dbReference type="AlphaFoldDB" id="M1ZQR8"/>
<dbReference type="InterPro" id="IPR003607">
    <property type="entry name" value="HD/PDEase_dom"/>
</dbReference>
<dbReference type="EMBL" id="AMXI01000709">
    <property type="protein sequence ID" value="EKN41601.1"/>
    <property type="molecule type" value="Genomic_DNA"/>
</dbReference>
<dbReference type="InterPro" id="IPR013976">
    <property type="entry name" value="HDOD"/>
</dbReference>
<comment type="caution">
    <text evidence="2">The sequence shown here is derived from an EMBL/GenBank/DDBJ whole genome shotgun (WGS) entry which is preliminary data.</text>
</comment>
<evidence type="ECO:0000313" key="2">
    <source>
        <dbReference type="EMBL" id="EKN41601.1"/>
    </source>
</evidence>
<feature type="domain" description="HD/PDEase" evidence="1">
    <location>
        <begin position="22"/>
        <end position="153"/>
    </location>
</feature>
<gene>
    <name evidence="2" type="ORF">CFSAN001627_12193</name>
</gene>
<dbReference type="Gene3D" id="1.10.3210.10">
    <property type="entry name" value="Hypothetical protein af1432"/>
    <property type="match status" value="1"/>
</dbReference>
<proteinExistence type="predicted"/>
<evidence type="ECO:0000259" key="1">
    <source>
        <dbReference type="SMART" id="SM00471"/>
    </source>
</evidence>
<name>M1ZQR8_CLOBO</name>
<protein>
    <submittedName>
        <fullName evidence="2">HD domain-containing protein</fullName>
    </submittedName>
</protein>
<organism evidence="2 3">
    <name type="scientific">Clostridium botulinum CFSAN001627</name>
    <dbReference type="NCBI Taxonomy" id="1232189"/>
    <lineage>
        <taxon>Bacteria</taxon>
        <taxon>Bacillati</taxon>
        <taxon>Bacillota</taxon>
        <taxon>Clostridia</taxon>
        <taxon>Eubacteriales</taxon>
        <taxon>Clostridiaceae</taxon>
        <taxon>Clostridium</taxon>
    </lineage>
</organism>
<dbReference type="Proteomes" id="UP000011944">
    <property type="component" value="Unassembled WGS sequence"/>
</dbReference>
<dbReference type="CDD" id="cd00077">
    <property type="entry name" value="HDc"/>
    <property type="match status" value="1"/>
</dbReference>